<organism evidence="3 4">
    <name type="scientific">Joostella atrarenae</name>
    <dbReference type="NCBI Taxonomy" id="679257"/>
    <lineage>
        <taxon>Bacteria</taxon>
        <taxon>Pseudomonadati</taxon>
        <taxon>Bacteroidota</taxon>
        <taxon>Flavobacteriia</taxon>
        <taxon>Flavobacteriales</taxon>
        <taxon>Flavobacteriaceae</taxon>
        <taxon>Joostella</taxon>
    </lineage>
</organism>
<name>A0ABS9J3N3_9FLAO</name>
<keyword evidence="1" id="KW-0812">Transmembrane</keyword>
<proteinExistence type="predicted"/>
<evidence type="ECO:0000256" key="1">
    <source>
        <dbReference type="SAM" id="Phobius"/>
    </source>
</evidence>
<keyword evidence="1" id="KW-1133">Transmembrane helix</keyword>
<protein>
    <submittedName>
        <fullName evidence="3">Lipid-A-disaccharide synthase N-terminal domain-containing protein</fullName>
    </submittedName>
</protein>
<evidence type="ECO:0000313" key="4">
    <source>
        <dbReference type="Proteomes" id="UP000829517"/>
    </source>
</evidence>
<reference evidence="3 4" key="1">
    <citation type="submission" date="2021-01" db="EMBL/GenBank/DDBJ databases">
        <title>Genome sequencing of Joostella atrarenae M1-2 (= KCTC 23194).</title>
        <authorList>
            <person name="Zakaria M.R."/>
            <person name="Lam M.Q."/>
            <person name="Chong C.S."/>
        </authorList>
    </citation>
    <scope>NUCLEOTIDE SEQUENCE [LARGE SCALE GENOMIC DNA]</scope>
    <source>
        <strain evidence="3 4">M1-2</strain>
    </source>
</reference>
<dbReference type="Gene3D" id="1.20.1280.290">
    <property type="match status" value="1"/>
</dbReference>
<feature type="domain" description="Lipid A biosynthesis N-terminal" evidence="2">
    <location>
        <begin position="9"/>
        <end position="80"/>
    </location>
</feature>
<comment type="caution">
    <text evidence="3">The sequence shown here is derived from an EMBL/GenBank/DDBJ whole genome shotgun (WGS) entry which is preliminary data.</text>
</comment>
<dbReference type="Pfam" id="PF07578">
    <property type="entry name" value="LAB_N"/>
    <property type="match status" value="2"/>
</dbReference>
<dbReference type="RefSeq" id="WP_236959012.1">
    <property type="nucleotide sequence ID" value="NZ_JAETXX010000005.1"/>
</dbReference>
<accession>A0ABS9J3N3</accession>
<gene>
    <name evidence="3" type="ORF">JM658_09445</name>
</gene>
<evidence type="ECO:0000259" key="2">
    <source>
        <dbReference type="SMART" id="SM01259"/>
    </source>
</evidence>
<feature type="transmembrane region" description="Helical" evidence="1">
    <location>
        <begin position="123"/>
        <end position="144"/>
    </location>
</feature>
<dbReference type="InterPro" id="IPR011499">
    <property type="entry name" value="Lipid_A_biosynth_N"/>
</dbReference>
<dbReference type="SMART" id="SM01259">
    <property type="entry name" value="LAB_N"/>
    <property type="match status" value="2"/>
</dbReference>
<keyword evidence="1" id="KW-0472">Membrane</keyword>
<feature type="transmembrane region" description="Helical" evidence="1">
    <location>
        <begin position="156"/>
        <end position="177"/>
    </location>
</feature>
<feature type="transmembrane region" description="Helical" evidence="1">
    <location>
        <begin position="90"/>
        <end position="108"/>
    </location>
</feature>
<dbReference type="EMBL" id="JAETXX010000005">
    <property type="protein sequence ID" value="MCF8715046.1"/>
    <property type="molecule type" value="Genomic_DNA"/>
</dbReference>
<sequence length="207" mass="24335">MANWIIYSIGFLAQILFSGRLIYQWLASEKSKKVLTPSLFWKLSLFASFLLFVYGWLRDDFAIMLGQMLTYFIYIRNLQLQGEWQKAPKLLRIFLLIFPILIIVYGYNNNAYDVDDLFKNEDIPFWLLTLGIVAQVLFTFRFIYQWIYSEKRKESSLPAGFWLLSLVGALLILSYAIFRKDPVLLVGHSLGTIIYARNLFILKKQND</sequence>
<feature type="transmembrane region" description="Helical" evidence="1">
    <location>
        <begin position="6"/>
        <end position="27"/>
    </location>
</feature>
<dbReference type="Proteomes" id="UP000829517">
    <property type="component" value="Unassembled WGS sequence"/>
</dbReference>
<feature type="transmembrane region" description="Helical" evidence="1">
    <location>
        <begin position="39"/>
        <end position="55"/>
    </location>
</feature>
<evidence type="ECO:0000313" key="3">
    <source>
        <dbReference type="EMBL" id="MCF8715046.1"/>
    </source>
</evidence>
<feature type="transmembrane region" description="Helical" evidence="1">
    <location>
        <begin position="61"/>
        <end position="78"/>
    </location>
</feature>
<feature type="domain" description="Lipid A biosynthesis N-terminal" evidence="2">
    <location>
        <begin position="130"/>
        <end position="201"/>
    </location>
</feature>
<feature type="transmembrane region" description="Helical" evidence="1">
    <location>
        <begin position="183"/>
        <end position="202"/>
    </location>
</feature>
<keyword evidence="4" id="KW-1185">Reference proteome</keyword>